<feature type="transmembrane region" description="Helical" evidence="1">
    <location>
        <begin position="171"/>
        <end position="193"/>
    </location>
</feature>
<evidence type="ECO:0000256" key="1">
    <source>
        <dbReference type="SAM" id="Phobius"/>
    </source>
</evidence>
<name>A0ABW3CRK3_9ACTN</name>
<feature type="transmembrane region" description="Helical" evidence="1">
    <location>
        <begin position="90"/>
        <end position="111"/>
    </location>
</feature>
<sequence length="225" mass="25143">MGLLEQLAPNLVDVIRRDIWWMGWNTLLAWVPVALACVIFRRKASRTRSPFWWAGFLLFVLFLPNAPYVVTDLVHLRRDLLLAEHDGAAVTAVLPVYAVFIGSGLLAYCLALSRLRRHLVRAGLGEWQGRVTVAAHAVCGIGVFLGRWARLNSWEPVIDPNGTLERIVLHLTWSWAPVLILGTFLATWIGHFITKAIAEAARDSALRGVRQLQVTLAARRSPESP</sequence>
<evidence type="ECO:0000313" key="2">
    <source>
        <dbReference type="EMBL" id="MFD0856447.1"/>
    </source>
</evidence>
<comment type="caution">
    <text evidence="2">The sequence shown here is derived from an EMBL/GenBank/DDBJ whole genome shotgun (WGS) entry which is preliminary data.</text>
</comment>
<accession>A0ABW3CRK3</accession>
<dbReference type="Proteomes" id="UP001597083">
    <property type="component" value="Unassembled WGS sequence"/>
</dbReference>
<feature type="transmembrane region" description="Helical" evidence="1">
    <location>
        <begin position="51"/>
        <end position="70"/>
    </location>
</feature>
<keyword evidence="3" id="KW-1185">Reference proteome</keyword>
<dbReference type="InterPro" id="IPR009793">
    <property type="entry name" value="DUF1361"/>
</dbReference>
<keyword evidence="1" id="KW-0472">Membrane</keyword>
<feature type="transmembrane region" description="Helical" evidence="1">
    <location>
        <begin position="20"/>
        <end position="39"/>
    </location>
</feature>
<protein>
    <submittedName>
        <fullName evidence="2">DUF1361 domain-containing protein</fullName>
    </submittedName>
</protein>
<dbReference type="EMBL" id="JBHTIR010004122">
    <property type="protein sequence ID" value="MFD0856447.1"/>
    <property type="molecule type" value="Genomic_DNA"/>
</dbReference>
<proteinExistence type="predicted"/>
<evidence type="ECO:0000313" key="3">
    <source>
        <dbReference type="Proteomes" id="UP001597083"/>
    </source>
</evidence>
<keyword evidence="1" id="KW-0812">Transmembrane</keyword>
<dbReference type="Pfam" id="PF07099">
    <property type="entry name" value="DUF1361"/>
    <property type="match status" value="1"/>
</dbReference>
<reference evidence="3" key="1">
    <citation type="journal article" date="2019" name="Int. J. Syst. Evol. Microbiol.">
        <title>The Global Catalogue of Microorganisms (GCM) 10K type strain sequencing project: providing services to taxonomists for standard genome sequencing and annotation.</title>
        <authorList>
            <consortium name="The Broad Institute Genomics Platform"/>
            <consortium name="The Broad Institute Genome Sequencing Center for Infectious Disease"/>
            <person name="Wu L."/>
            <person name="Ma J."/>
        </authorList>
    </citation>
    <scope>NUCLEOTIDE SEQUENCE [LARGE SCALE GENOMIC DNA]</scope>
    <source>
        <strain evidence="3">JCM 31696</strain>
    </source>
</reference>
<organism evidence="2 3">
    <name type="scientific">Actinomadura adrarensis</name>
    <dbReference type="NCBI Taxonomy" id="1819600"/>
    <lineage>
        <taxon>Bacteria</taxon>
        <taxon>Bacillati</taxon>
        <taxon>Actinomycetota</taxon>
        <taxon>Actinomycetes</taxon>
        <taxon>Streptosporangiales</taxon>
        <taxon>Thermomonosporaceae</taxon>
        <taxon>Actinomadura</taxon>
    </lineage>
</organism>
<gene>
    <name evidence="2" type="ORF">ACFQ07_29685</name>
</gene>
<feature type="transmembrane region" description="Helical" evidence="1">
    <location>
        <begin position="131"/>
        <end position="151"/>
    </location>
</feature>
<keyword evidence="1" id="KW-1133">Transmembrane helix</keyword>